<keyword evidence="5" id="KW-0378">Hydrolase</keyword>
<evidence type="ECO:0000256" key="1">
    <source>
        <dbReference type="ARBA" id="ARBA00004613"/>
    </source>
</evidence>
<keyword evidence="11" id="KW-1185">Reference proteome</keyword>
<gene>
    <name evidence="10" type="ORF">L1O03_05830</name>
</gene>
<evidence type="ECO:0000256" key="6">
    <source>
        <dbReference type="ARBA" id="ARBA00023277"/>
    </source>
</evidence>
<evidence type="ECO:0000256" key="8">
    <source>
        <dbReference type="SAM" id="MobiDB-lite"/>
    </source>
</evidence>
<keyword evidence="7" id="KW-0624">Polysaccharide degradation</keyword>
<protein>
    <submittedName>
        <fullName evidence="10">Feruloyl esterase</fullName>
    </submittedName>
</protein>
<keyword evidence="3" id="KW-0858">Xylan degradation</keyword>
<evidence type="ECO:0000256" key="9">
    <source>
        <dbReference type="SAM" id="Phobius"/>
    </source>
</evidence>
<evidence type="ECO:0000256" key="4">
    <source>
        <dbReference type="ARBA" id="ARBA00022729"/>
    </source>
</evidence>
<keyword evidence="9" id="KW-0812">Transmembrane</keyword>
<evidence type="ECO:0000256" key="3">
    <source>
        <dbReference type="ARBA" id="ARBA00022651"/>
    </source>
</evidence>
<keyword evidence="9" id="KW-1133">Transmembrane helix</keyword>
<dbReference type="Proteomes" id="UP001139336">
    <property type="component" value="Unassembled WGS sequence"/>
</dbReference>
<comment type="caution">
    <text evidence="10">The sequence shown here is derived from an EMBL/GenBank/DDBJ whole genome shotgun (WGS) entry which is preliminary data.</text>
</comment>
<dbReference type="AlphaFoldDB" id="A0A9X1QRV6"/>
<accession>A0A9X1QRV6</accession>
<keyword evidence="2" id="KW-0964">Secreted</keyword>
<feature type="compositionally biased region" description="Low complexity" evidence="8">
    <location>
        <begin position="47"/>
        <end position="57"/>
    </location>
</feature>
<dbReference type="PANTHER" id="PTHR38050:SF2">
    <property type="entry name" value="FERULOYL ESTERASE C-RELATED"/>
    <property type="match status" value="1"/>
</dbReference>
<dbReference type="GO" id="GO:0005576">
    <property type="term" value="C:extracellular region"/>
    <property type="evidence" value="ECO:0007669"/>
    <property type="project" value="UniProtKB-SubCell"/>
</dbReference>
<dbReference type="SUPFAM" id="SSF53474">
    <property type="entry name" value="alpha/beta-Hydrolases"/>
    <property type="match status" value="1"/>
</dbReference>
<dbReference type="Pfam" id="PF00756">
    <property type="entry name" value="Esterase"/>
    <property type="match status" value="1"/>
</dbReference>
<dbReference type="InterPro" id="IPR043595">
    <property type="entry name" value="FaeB/C/D"/>
</dbReference>
<dbReference type="GO" id="GO:0030600">
    <property type="term" value="F:feruloyl esterase activity"/>
    <property type="evidence" value="ECO:0007669"/>
    <property type="project" value="InterPro"/>
</dbReference>
<comment type="subcellular location">
    <subcellularLocation>
        <location evidence="1">Secreted</location>
    </subcellularLocation>
</comment>
<keyword evidence="6" id="KW-0119">Carbohydrate metabolism</keyword>
<reference evidence="10" key="1">
    <citation type="submission" date="2022-01" db="EMBL/GenBank/DDBJ databases">
        <title>Corynebacterium sp. nov isolated from isolated from the feces of the greater white-fronted geese (Anser albifrons) at Poyang Lake, PR China.</title>
        <authorList>
            <person name="Liu Q."/>
        </authorList>
    </citation>
    <scope>NUCLEOTIDE SEQUENCE</scope>
    <source>
        <strain evidence="10">JCM 32435</strain>
    </source>
</reference>
<feature type="region of interest" description="Disordered" evidence="8">
    <location>
        <begin position="40"/>
        <end position="73"/>
    </location>
</feature>
<proteinExistence type="predicted"/>
<feature type="transmembrane region" description="Helical" evidence="9">
    <location>
        <begin position="12"/>
        <end position="31"/>
    </location>
</feature>
<evidence type="ECO:0000313" key="11">
    <source>
        <dbReference type="Proteomes" id="UP001139336"/>
    </source>
</evidence>
<organism evidence="10 11">
    <name type="scientific">Corynebacterium uropygiale</name>
    <dbReference type="NCBI Taxonomy" id="1775911"/>
    <lineage>
        <taxon>Bacteria</taxon>
        <taxon>Bacillati</taxon>
        <taxon>Actinomycetota</taxon>
        <taxon>Actinomycetes</taxon>
        <taxon>Mycobacteriales</taxon>
        <taxon>Corynebacteriaceae</taxon>
        <taxon>Corynebacterium</taxon>
    </lineage>
</organism>
<name>A0A9X1QRV6_9CORY</name>
<dbReference type="Gene3D" id="3.40.50.1820">
    <property type="entry name" value="alpha/beta hydrolase"/>
    <property type="match status" value="1"/>
</dbReference>
<evidence type="ECO:0000313" key="10">
    <source>
        <dbReference type="EMBL" id="MCF4006698.1"/>
    </source>
</evidence>
<keyword evidence="9" id="KW-0472">Membrane</keyword>
<keyword evidence="4" id="KW-0732">Signal</keyword>
<dbReference type="PANTHER" id="PTHR38050">
    <property type="match status" value="1"/>
</dbReference>
<evidence type="ECO:0000256" key="7">
    <source>
        <dbReference type="ARBA" id="ARBA00023326"/>
    </source>
</evidence>
<evidence type="ECO:0000256" key="2">
    <source>
        <dbReference type="ARBA" id="ARBA00022525"/>
    </source>
</evidence>
<dbReference type="InterPro" id="IPR029058">
    <property type="entry name" value="AB_hydrolase_fold"/>
</dbReference>
<evidence type="ECO:0000256" key="5">
    <source>
        <dbReference type="ARBA" id="ARBA00022801"/>
    </source>
</evidence>
<sequence length="334" mass="36016">MAGEKKRLSRVVALLGGIVIGLAVVMIALYYDTGNHSEQSGSGDLHATAPATRTATTSIVSPEGTPAFKSPGAGESATIQLASAGRTRQFILSVPRNFYPGRRIPVIFAFHGYGENAALMETYTHLDDAQALIVYPDGIRQSWEGAPYSVTNKGKDRQFVHDILAALKTVYPVDTERVFAAGFSNGGGFAAMIGCQMPDLFAGVALVSAAYYPAVHENCSGEPVALLDIHGTEDPVVKYDGGTRHGTRYDSVPAVLEKASRRNHCVGGSQFYRINRSAVRQDWYGCELPLSHIRVGEGVHAWPGAPNDKREHVPKNMATDEILRFFGIAKVPAR</sequence>
<dbReference type="InterPro" id="IPR000801">
    <property type="entry name" value="Esterase-like"/>
</dbReference>
<dbReference type="GO" id="GO:0045493">
    <property type="term" value="P:xylan catabolic process"/>
    <property type="evidence" value="ECO:0007669"/>
    <property type="project" value="UniProtKB-KW"/>
</dbReference>
<dbReference type="RefSeq" id="WP_236118480.1">
    <property type="nucleotide sequence ID" value="NZ_JAKGSI010000002.1"/>
</dbReference>
<dbReference type="EMBL" id="JAKGSI010000002">
    <property type="protein sequence ID" value="MCF4006698.1"/>
    <property type="molecule type" value="Genomic_DNA"/>
</dbReference>